<evidence type="ECO:0000256" key="4">
    <source>
        <dbReference type="ARBA" id="ARBA00022968"/>
    </source>
</evidence>
<keyword evidence="3" id="KW-0812">Transmembrane</keyword>
<protein>
    <submittedName>
        <fullName evidence="9">Uncharacterized protein</fullName>
    </submittedName>
</protein>
<dbReference type="InterPro" id="IPR025846">
    <property type="entry name" value="TBL_N"/>
</dbReference>
<keyword evidence="10" id="KW-1185">Reference proteome</keyword>
<dbReference type="EMBL" id="KZ305042">
    <property type="protein sequence ID" value="PIA40004.1"/>
    <property type="molecule type" value="Genomic_DNA"/>
</dbReference>
<dbReference type="InterPro" id="IPR026057">
    <property type="entry name" value="TBL_C"/>
</dbReference>
<gene>
    <name evidence="9" type="ORF">AQUCO_02500015v1</name>
</gene>
<dbReference type="Proteomes" id="UP000230069">
    <property type="component" value="Unassembled WGS sequence"/>
</dbReference>
<dbReference type="Pfam" id="PF14416">
    <property type="entry name" value="PMR5N"/>
    <property type="match status" value="1"/>
</dbReference>
<evidence type="ECO:0000259" key="8">
    <source>
        <dbReference type="Pfam" id="PF14416"/>
    </source>
</evidence>
<dbReference type="Pfam" id="PF13839">
    <property type="entry name" value="PC-Esterase"/>
    <property type="match status" value="1"/>
</dbReference>
<reference evidence="9 10" key="1">
    <citation type="submission" date="2017-09" db="EMBL/GenBank/DDBJ databases">
        <title>WGS assembly of Aquilegia coerulea Goldsmith.</title>
        <authorList>
            <person name="Hodges S."/>
            <person name="Kramer E."/>
            <person name="Nordborg M."/>
            <person name="Tomkins J."/>
            <person name="Borevitz J."/>
            <person name="Derieg N."/>
            <person name="Yan J."/>
            <person name="Mihaltcheva S."/>
            <person name="Hayes R.D."/>
            <person name="Rokhsar D."/>
        </authorList>
    </citation>
    <scope>NUCLEOTIDE SEQUENCE [LARGE SCALE GENOMIC DNA]</scope>
    <source>
        <strain evidence="10">cv. Goldsmith</strain>
    </source>
</reference>
<feature type="domain" description="Trichome birefringence-like C-terminal" evidence="7">
    <location>
        <begin position="62"/>
        <end position="346"/>
    </location>
</feature>
<proteinExistence type="inferred from homology"/>
<sequence>MHVAENKNCDLFNGRWVPDFRGLLYTNQSCSTIPNSKNCGKHGRKDTDYLNYRWKPYGCELHKFDATTFLSIVRGKTLAFIGDSVARNQMESLLCLLSQEVTPIDMYKDSDDRFRTWYFASHNFTIKVVWTKYFVLAEERVINGTHTGVYDLHMDKLDTNWTNTLPGVDIAIISSGHWFFRQIYLYEHGNMKACIYCNAGNISNVSPGFAVKKTFRLALKYINDCKECGNLLTLLRTFSPAHIENGSWNTGGRCNRTHPYSEKQINLGGSEWTLRNIQVQEIERAKKKGKSRGKRFGHLDVTKAMLMRPDGHPDIHWDSQWMHGYSDCVHWCLPGPIDVWNDLLMAELRKEDNIVLDDSGEEA</sequence>
<dbReference type="OrthoDB" id="630188at2759"/>
<dbReference type="PANTHER" id="PTHR32285">
    <property type="entry name" value="PROTEIN TRICHOME BIREFRINGENCE-LIKE 9-RELATED"/>
    <property type="match status" value="1"/>
</dbReference>
<keyword evidence="6" id="KW-0472">Membrane</keyword>
<organism evidence="9 10">
    <name type="scientific">Aquilegia coerulea</name>
    <name type="common">Rocky mountain columbine</name>
    <dbReference type="NCBI Taxonomy" id="218851"/>
    <lineage>
        <taxon>Eukaryota</taxon>
        <taxon>Viridiplantae</taxon>
        <taxon>Streptophyta</taxon>
        <taxon>Embryophyta</taxon>
        <taxon>Tracheophyta</taxon>
        <taxon>Spermatophyta</taxon>
        <taxon>Magnoliopsida</taxon>
        <taxon>Ranunculales</taxon>
        <taxon>Ranunculaceae</taxon>
        <taxon>Thalictroideae</taxon>
        <taxon>Aquilegia</taxon>
    </lineage>
</organism>
<dbReference type="STRING" id="218851.A0A2G5D917"/>
<evidence type="ECO:0000256" key="6">
    <source>
        <dbReference type="ARBA" id="ARBA00023136"/>
    </source>
</evidence>
<name>A0A2G5D917_AQUCA</name>
<comment type="similarity">
    <text evidence="2">Belongs to the PC-esterase family. TBL subfamily.</text>
</comment>
<evidence type="ECO:0000313" key="9">
    <source>
        <dbReference type="EMBL" id="PIA40004.1"/>
    </source>
</evidence>
<evidence type="ECO:0000256" key="5">
    <source>
        <dbReference type="ARBA" id="ARBA00022989"/>
    </source>
</evidence>
<evidence type="ECO:0000256" key="1">
    <source>
        <dbReference type="ARBA" id="ARBA00004167"/>
    </source>
</evidence>
<keyword evidence="4" id="KW-0735">Signal-anchor</keyword>
<dbReference type="AlphaFoldDB" id="A0A2G5D917"/>
<evidence type="ECO:0000256" key="3">
    <source>
        <dbReference type="ARBA" id="ARBA00022692"/>
    </source>
</evidence>
<keyword evidence="5" id="KW-1133">Transmembrane helix</keyword>
<evidence type="ECO:0000256" key="2">
    <source>
        <dbReference type="ARBA" id="ARBA00007727"/>
    </source>
</evidence>
<evidence type="ECO:0000259" key="7">
    <source>
        <dbReference type="Pfam" id="PF13839"/>
    </source>
</evidence>
<comment type="subcellular location">
    <subcellularLocation>
        <location evidence="1">Membrane</location>
        <topology evidence="1">Single-pass membrane protein</topology>
    </subcellularLocation>
</comment>
<dbReference type="InterPro" id="IPR029962">
    <property type="entry name" value="TBL"/>
</dbReference>
<accession>A0A2G5D917</accession>
<dbReference type="GO" id="GO:0016020">
    <property type="term" value="C:membrane"/>
    <property type="evidence" value="ECO:0007669"/>
    <property type="project" value="UniProtKB-SubCell"/>
</dbReference>
<dbReference type="PANTHER" id="PTHR32285:SF28">
    <property type="entry name" value="XYLOGLUCAN O-ACETYLTRANSFERASE 2"/>
    <property type="match status" value="1"/>
</dbReference>
<feature type="domain" description="Trichome birefringence-like N-terminal" evidence="8">
    <location>
        <begin position="7"/>
        <end position="60"/>
    </location>
</feature>
<dbReference type="InParanoid" id="A0A2G5D917"/>
<dbReference type="FunCoup" id="A0A2G5D917">
    <property type="interactions" value="4"/>
</dbReference>
<dbReference type="GO" id="GO:0016413">
    <property type="term" value="F:O-acetyltransferase activity"/>
    <property type="evidence" value="ECO:0007669"/>
    <property type="project" value="InterPro"/>
</dbReference>
<evidence type="ECO:0000313" key="10">
    <source>
        <dbReference type="Proteomes" id="UP000230069"/>
    </source>
</evidence>
<dbReference type="GO" id="GO:0005794">
    <property type="term" value="C:Golgi apparatus"/>
    <property type="evidence" value="ECO:0007669"/>
    <property type="project" value="TreeGrafter"/>
</dbReference>